<dbReference type="AlphaFoldDB" id="A0A6C0BRE2"/>
<proteinExistence type="predicted"/>
<sequence>MFYYTKMNYVDMSEIDKQIDNILKTIDSYIIRLNKADVMVNLIRTKVIPNDICCVKGEEIIYTEAELLIECDL</sequence>
<dbReference type="EMBL" id="MN739226">
    <property type="protein sequence ID" value="QHS94552.1"/>
    <property type="molecule type" value="Genomic_DNA"/>
</dbReference>
<accession>A0A6C0BRE2</accession>
<name>A0A6C0BRE2_9ZZZZ</name>
<organism evidence="1">
    <name type="scientific">viral metagenome</name>
    <dbReference type="NCBI Taxonomy" id="1070528"/>
    <lineage>
        <taxon>unclassified sequences</taxon>
        <taxon>metagenomes</taxon>
        <taxon>organismal metagenomes</taxon>
    </lineage>
</organism>
<protein>
    <submittedName>
        <fullName evidence="1">Uncharacterized protein</fullName>
    </submittedName>
</protein>
<evidence type="ECO:0000313" key="1">
    <source>
        <dbReference type="EMBL" id="QHS94552.1"/>
    </source>
</evidence>
<reference evidence="1" key="1">
    <citation type="journal article" date="2020" name="Nature">
        <title>Giant virus diversity and host interactions through global metagenomics.</title>
        <authorList>
            <person name="Schulz F."/>
            <person name="Roux S."/>
            <person name="Paez-Espino D."/>
            <person name="Jungbluth S."/>
            <person name="Walsh D.A."/>
            <person name="Denef V.J."/>
            <person name="McMahon K.D."/>
            <person name="Konstantinidis K.T."/>
            <person name="Eloe-Fadrosh E.A."/>
            <person name="Kyrpides N.C."/>
            <person name="Woyke T."/>
        </authorList>
    </citation>
    <scope>NUCLEOTIDE SEQUENCE</scope>
    <source>
        <strain evidence="1">GVMAG-M-3300018416-45</strain>
    </source>
</reference>